<keyword evidence="1" id="KW-0863">Zinc-finger</keyword>
<evidence type="ECO:0000259" key="3">
    <source>
        <dbReference type="PROSITE" id="PS50157"/>
    </source>
</evidence>
<evidence type="ECO:0000256" key="1">
    <source>
        <dbReference type="PROSITE-ProRule" id="PRU00042"/>
    </source>
</evidence>
<gene>
    <name evidence="4" type="ORF">PC117_g21758</name>
</gene>
<dbReference type="InterPro" id="IPR013087">
    <property type="entry name" value="Znf_C2H2_type"/>
</dbReference>
<feature type="region of interest" description="Disordered" evidence="2">
    <location>
        <begin position="392"/>
        <end position="414"/>
    </location>
</feature>
<dbReference type="GO" id="GO:0008270">
    <property type="term" value="F:zinc ion binding"/>
    <property type="evidence" value="ECO:0007669"/>
    <property type="project" value="UniProtKB-KW"/>
</dbReference>
<evidence type="ECO:0000256" key="2">
    <source>
        <dbReference type="SAM" id="MobiDB-lite"/>
    </source>
</evidence>
<name>A0A8T1BGW9_9STRA</name>
<proteinExistence type="predicted"/>
<keyword evidence="1" id="KW-0862">Zinc</keyword>
<protein>
    <recommendedName>
        <fullName evidence="3">C2H2-type domain-containing protein</fullName>
    </recommendedName>
</protein>
<evidence type="ECO:0000313" key="5">
    <source>
        <dbReference type="Proteomes" id="UP000736787"/>
    </source>
</evidence>
<dbReference type="AlphaFoldDB" id="A0A8T1BGW9"/>
<organism evidence="4 5">
    <name type="scientific">Phytophthora cactorum</name>
    <dbReference type="NCBI Taxonomy" id="29920"/>
    <lineage>
        <taxon>Eukaryota</taxon>
        <taxon>Sar</taxon>
        <taxon>Stramenopiles</taxon>
        <taxon>Oomycota</taxon>
        <taxon>Peronosporomycetes</taxon>
        <taxon>Peronosporales</taxon>
        <taxon>Peronosporaceae</taxon>
        <taxon>Phytophthora</taxon>
    </lineage>
</organism>
<dbReference type="Proteomes" id="UP000736787">
    <property type="component" value="Unassembled WGS sequence"/>
</dbReference>
<dbReference type="VEuPathDB" id="FungiDB:PC110_g11583"/>
<keyword evidence="1" id="KW-0479">Metal-binding</keyword>
<accession>A0A8T1BGW9</accession>
<comment type="caution">
    <text evidence="4">The sequence shown here is derived from an EMBL/GenBank/DDBJ whole genome shotgun (WGS) entry which is preliminary data.</text>
</comment>
<feature type="domain" description="C2H2-type" evidence="3">
    <location>
        <begin position="286"/>
        <end position="321"/>
    </location>
</feature>
<dbReference type="EMBL" id="RCMK01001127">
    <property type="protein sequence ID" value="KAG2901367.1"/>
    <property type="molecule type" value="Genomic_DNA"/>
</dbReference>
<reference evidence="4" key="1">
    <citation type="submission" date="2018-10" db="EMBL/GenBank/DDBJ databases">
        <title>Effector identification in a new, highly contiguous assembly of the strawberry crown rot pathogen Phytophthora cactorum.</title>
        <authorList>
            <person name="Armitage A.D."/>
            <person name="Nellist C.F."/>
            <person name="Bates H."/>
            <person name="Vickerstaff R.J."/>
            <person name="Harrison R.J."/>
        </authorList>
    </citation>
    <scope>NUCLEOTIDE SEQUENCE</scope>
    <source>
        <strain evidence="4">4040</strain>
    </source>
</reference>
<evidence type="ECO:0000313" key="4">
    <source>
        <dbReference type="EMBL" id="KAG2901367.1"/>
    </source>
</evidence>
<dbReference type="PROSITE" id="PS50157">
    <property type="entry name" value="ZINC_FINGER_C2H2_2"/>
    <property type="match status" value="1"/>
</dbReference>
<sequence>MRDLGKTPAMARATALGERLGNFVVYHHERLHPTHRCTSSPSEFYDKLENVLASQKSAFKINIVLGYNLVSRTDESETRYFHTNLSNTSVFRSPVAINSKADIRKKVIAEIRSMELADKLNYPKSGYLVKAITGFKIFNYQRDHALCDSKAVIPKVIRDNKSVINFPKTNNKCVFHCIAYHKQEGSKRDPRRIQALVKQAFKQYCSYKDSRYTLNLFRSFKPIDILQFDELEECFQLSINVFATDVETRKVEYIRRSDKDYDVINILSHEHHALYIKNIDMLQCKYQCAKCEMVFVSSDKLRNHKKNQCEIVNIEYFPEEPTIYRPATNTIRSLLTKYSITKSDHYIDHFIVYDFEAILKPTTSQHGGNTVFTNGHIPVSVSVADDLTQYLSPSSSPLPDDDSAQPRGDAAVLGRSNAPPVLAAGVQGPPEASPAALVASSVISHAFTT</sequence>